<proteinExistence type="predicted"/>
<feature type="domain" description="GEVED" evidence="3">
    <location>
        <begin position="985"/>
        <end position="1070"/>
    </location>
</feature>
<evidence type="ECO:0000259" key="2">
    <source>
        <dbReference type="Pfam" id="PF01345"/>
    </source>
</evidence>
<dbReference type="PANTHER" id="PTHR34819:SF4">
    <property type="entry name" value="LARGE CYSTEINE-RICH PERIPLASMIC PROTEIN OMCB"/>
    <property type="match status" value="1"/>
</dbReference>
<dbReference type="Proteomes" id="UP000242224">
    <property type="component" value="Unassembled WGS sequence"/>
</dbReference>
<keyword evidence="1" id="KW-0732">Signal</keyword>
<dbReference type="InterPro" id="IPR055354">
    <property type="entry name" value="DUF7507"/>
</dbReference>
<feature type="domain" description="DUF7507" evidence="4">
    <location>
        <begin position="271"/>
        <end position="358"/>
    </location>
</feature>
<dbReference type="Pfam" id="PF01345">
    <property type="entry name" value="DUF11"/>
    <property type="match status" value="1"/>
</dbReference>
<dbReference type="Pfam" id="PF24346">
    <property type="entry name" value="DUF7507"/>
    <property type="match status" value="1"/>
</dbReference>
<dbReference type="Gene3D" id="2.60.40.10">
    <property type="entry name" value="Immunoglobulins"/>
    <property type="match status" value="2"/>
</dbReference>
<dbReference type="InterPro" id="IPR045474">
    <property type="entry name" value="GEVED"/>
</dbReference>
<evidence type="ECO:0000313" key="6">
    <source>
        <dbReference type="Proteomes" id="UP000242224"/>
    </source>
</evidence>
<protein>
    <recommendedName>
        <fullName evidence="7">DUF11 domain-containing protein</fullName>
    </recommendedName>
</protein>
<keyword evidence="6" id="KW-1185">Reference proteome</keyword>
<accession>A0ABX3MH67</accession>
<evidence type="ECO:0000256" key="1">
    <source>
        <dbReference type="SAM" id="SignalP"/>
    </source>
</evidence>
<dbReference type="SUPFAM" id="SSF117074">
    <property type="entry name" value="Hypothetical protein PA1324"/>
    <property type="match status" value="1"/>
</dbReference>
<gene>
    <name evidence="5" type="ORF">BMG00_17310</name>
</gene>
<reference evidence="5 6" key="1">
    <citation type="submission" date="2016-11" db="EMBL/GenBank/DDBJ databases">
        <title>A multilocus sequence analysis scheme for characterization of bacteria in the genus Thioclava.</title>
        <authorList>
            <person name="Liu Y."/>
            <person name="Shao Z."/>
        </authorList>
    </citation>
    <scope>NUCLEOTIDE SEQUENCE [LARGE SCALE GENOMIC DNA]</scope>
    <source>
        <strain evidence="5 6">11.10-0-13</strain>
    </source>
</reference>
<feature type="domain" description="DUF11" evidence="2">
    <location>
        <begin position="1479"/>
        <end position="1576"/>
    </location>
</feature>
<comment type="caution">
    <text evidence="5">The sequence shown here is derived from an EMBL/GenBank/DDBJ whole genome shotgun (WGS) entry which is preliminary data.</text>
</comment>
<dbReference type="NCBIfam" id="TIGR01451">
    <property type="entry name" value="B_ant_repeat"/>
    <property type="match status" value="2"/>
</dbReference>
<evidence type="ECO:0000259" key="4">
    <source>
        <dbReference type="Pfam" id="PF24346"/>
    </source>
</evidence>
<dbReference type="Pfam" id="PF20009">
    <property type="entry name" value="GEVED"/>
    <property type="match status" value="2"/>
</dbReference>
<dbReference type="PANTHER" id="PTHR34819">
    <property type="entry name" value="LARGE CYSTEINE-RICH PERIPLASMIC PROTEIN OMCB"/>
    <property type="match status" value="1"/>
</dbReference>
<feature type="signal peptide" evidence="1">
    <location>
        <begin position="1"/>
        <end position="32"/>
    </location>
</feature>
<dbReference type="RefSeq" id="WP_245795080.1">
    <property type="nucleotide sequence ID" value="NZ_MPZS01000004.1"/>
</dbReference>
<dbReference type="InterPro" id="IPR051172">
    <property type="entry name" value="Chlamydia_OmcB"/>
</dbReference>
<name>A0ABX3MH67_9RHOB</name>
<dbReference type="Gene3D" id="2.60.40.1170">
    <property type="entry name" value="Mu homology domain, subdomain B"/>
    <property type="match status" value="1"/>
</dbReference>
<evidence type="ECO:0000259" key="3">
    <source>
        <dbReference type="Pfam" id="PF20009"/>
    </source>
</evidence>
<feature type="chain" id="PRO_5045225434" description="DUF11 domain-containing protein" evidence="1">
    <location>
        <begin position="33"/>
        <end position="1966"/>
    </location>
</feature>
<dbReference type="InterPro" id="IPR013783">
    <property type="entry name" value="Ig-like_fold"/>
</dbReference>
<dbReference type="InterPro" id="IPR001434">
    <property type="entry name" value="OmcB-like_DUF11"/>
</dbReference>
<dbReference type="InterPro" id="IPR047589">
    <property type="entry name" value="DUF11_rpt"/>
</dbReference>
<feature type="domain" description="GEVED" evidence="3">
    <location>
        <begin position="802"/>
        <end position="885"/>
    </location>
</feature>
<dbReference type="SUPFAM" id="SSF50969">
    <property type="entry name" value="YVTN repeat-like/Quinoprotein amine dehydrogenase"/>
    <property type="match status" value="1"/>
</dbReference>
<dbReference type="InterPro" id="IPR011044">
    <property type="entry name" value="Quino_amine_DH_bsu"/>
</dbReference>
<organism evidence="5 6">
    <name type="scientific">Thioclava marina</name>
    <dbReference type="NCBI Taxonomy" id="1915077"/>
    <lineage>
        <taxon>Bacteria</taxon>
        <taxon>Pseudomonadati</taxon>
        <taxon>Pseudomonadota</taxon>
        <taxon>Alphaproteobacteria</taxon>
        <taxon>Rhodobacterales</taxon>
        <taxon>Paracoccaceae</taxon>
        <taxon>Thioclava</taxon>
    </lineage>
</organism>
<sequence>MFKPVSRLSMPALSLPLALAGALAFAAAPVKAGEFTIDWGAFDWPAGFKGPLDRTLYDQYGFAVDVRVEVNGPLVSFVNGSGQTVQSPDDDLIFGGNIESLILVADAPLNGGAIGDNRIINTVSASSGGVAVQVDNLRIDVLDIDATDNNATSDRCDFVTAFGDNGNPTLTALSPTPSIVVGPGPGSGLTGTLSANQAQCIYNEGPTGSPTSPNDYTGTVRANFPNGTSSVTFWYDESIQNVRNYPVFQNYNPGARGIGMFAEAFFTVDQSISLSRSVSPASAIAGDTLTYTYIVTNTGTLPFNTGQDVVIEDSQLGTVSCPAITAPVAPGGSLTCSAAYTVSVADALAGNLTSTATAGIGAIGSDFVNRLPSNSVTLPVPLSEPNFGSGPLSCQPTTVFSKPRTQIAGPGSAAAPTLADIFVFDNVTSDKNGNPVDVTFQLTSVNNATEVQLDSSIQARMVPTNNGYLTYKLRLVKDGTATVANPQGEPIDQSGFNGLIVMQTDVDSLGASDDSSDVVGPVETPNNIIYFNTAPLASFPAPGTPIAMDPAKVGDPTNWIDEPNETAYDNYATYEFDTFVEASFIHGYTGTSTNSGLRGSQVLLCAIADTSATVIARDDDYTSTPINALAGGTAGDVYGNDTINGLLATAVTADLTVLAEAQPLNAGDPVPYLVTSGLDEGRVVVPSSVPAGIYTIDYELCDTVTPADCDRARVTIAVYDGDGLDFGDAPVNYLIASHAVSATQSIYLGTVPPDAELVAQSDSTATADDLLGVDDEDAVTFPALTQGMITTIDVLVTGDAFLQGWIDFNGDGVFEETLGERIATDLRDDGTGSDAVAGDGVIQITVTVPSDATTSATFARFRYSSQQGLLPVSLAPDGEVEDYTLLIAAADLVDRGDAPASYGDPRHIVVPDIYLGLGLPDTEVVQQNSVSADADDLAGIDDEDAIAAFPNLVGGTTTQLTVVTHETLSIQYDLGLPVTSGITNLQLWVDFNRNGVFDASEQVAIDYRDGGTGDLDGVFNNQITLDIPVPANAVSGQSYARLRWSTSSALTSDPFDGLNLDGEVEDYLVTITNPNGPFACTDTFYMVATETAQNLPALSELMVTESGGVYTLSQTLLPPDYTGNYLVTGWGFNELDGYIYGVRQSPRTLMRITASGAVQEVADISGLTIESPDTSSDILPNGVMVYMSGTNFGHYQLLDISDPLNPVALGILDTGQSTLYGRDIAYNPRDGLLYFIDSNRNIYAIDPLGGTPGATTITAVGNVPLPAGIFAMDPDSVWFDGSGFLYLFDNQTRQVFAVEVGTEGNRPASFSFIEVEGTVADLTYQGNDGASCRAPGPFTSTVFVEGSISGRLYVDANLNSAYDAGETAVGAITVTLYDDNGTPADPADDIQVATTESAADGTYSFATVDATKTYRIEVDAADTDTPAGYLVATTNPLTGVVVTQGADTSDQNFGYAEGAQSADLSVSLAITDPSGTPLTEAAAGATIEIRVSVTNDGPSGATGVQVRDLLPDGYSYVSDDAAALGDSYDPSTGIWDIGAVASGETVTLAITVTMNATGEHTNAAEIVAADQPDPDSDPAVGALTDDLADGIADDDEAFATIALSGAGGVLSGTVFLDNGAGGVAYDGVPDAGEPGSAAAKVEVFDAGGVLIDTPEIAADGTWSLVLPDGYAGEVTVQVTAGEGHQVISETPTALPGKIDTDPRDGAFTFTVAAGTDYAGLDVGLLREARLSESQSGAISAGQVVMLYHRYTADGSGLVDFSVTTISETPTNGYSVGLFQDLGCDGSTDVAITGPLPTAADTEICLVARVSASSALGPNASYVFQLDAATSYGATGVSEIDSNTDRLVSSGQVAELKLSKTVRNVTKGGAEGLRNGGAPGDILEYRIAVENPTALPASEVKIYDRTPPYTTLAGAVPSPIAVGGMSCTLAEPAANAAGYAGNLRWDCTGLMLPGASGAVSFEVRITP</sequence>
<evidence type="ECO:0008006" key="7">
    <source>
        <dbReference type="Google" id="ProtNLM"/>
    </source>
</evidence>
<dbReference type="EMBL" id="MPZS01000004">
    <property type="protein sequence ID" value="OOY10914.1"/>
    <property type="molecule type" value="Genomic_DNA"/>
</dbReference>
<evidence type="ECO:0000313" key="5">
    <source>
        <dbReference type="EMBL" id="OOY10914.1"/>
    </source>
</evidence>